<keyword evidence="2" id="KW-1185">Reference proteome</keyword>
<proteinExistence type="predicted"/>
<evidence type="ECO:0000313" key="2">
    <source>
        <dbReference type="Proteomes" id="UP001243375"/>
    </source>
</evidence>
<sequence length="317" mass="34260">MSAEVGSVSHTQELAAFQGVTGRRRQITDEYIEPELTGTRSLTPSYHHYSGPSHDSTETSHIDDARRLGFIAASSPQPGRNYNVTKPGDLLDFDALGSRSSSSQLFKDLRSHPRDDHSARDGHSADTEAVLQAQHNIDMQYNGQGEVAEEVPERYIGDRTPSTSSDAEGDSPGVSIGLQPGGSACSDIASHASPALEMLTESKSIVGSAATSEESSQTKRKIVKKGGKRKRRLTTAKSTGRTTRHAFAQIAARSSTKRSKEEYTDLKGKDTPEEALGKLGCSFGQEPDVSKDSKKVNCPSTYQSTHDLTARCMGHRH</sequence>
<reference evidence="1" key="1">
    <citation type="submission" date="2023-04" db="EMBL/GenBank/DDBJ databases">
        <title>Draft Genome sequencing of Naganishia species isolated from polar environments using Oxford Nanopore Technology.</title>
        <authorList>
            <person name="Leo P."/>
            <person name="Venkateswaran K."/>
        </authorList>
    </citation>
    <scope>NUCLEOTIDE SEQUENCE</scope>
    <source>
        <strain evidence="1">MNA-CCFEE 5425</strain>
    </source>
</reference>
<gene>
    <name evidence="1" type="ORF">QFC22_005893</name>
</gene>
<protein>
    <submittedName>
        <fullName evidence="1">Uncharacterized protein</fullName>
    </submittedName>
</protein>
<comment type="caution">
    <text evidence="1">The sequence shown here is derived from an EMBL/GenBank/DDBJ whole genome shotgun (WGS) entry which is preliminary data.</text>
</comment>
<dbReference type="EMBL" id="JASBWU010000020">
    <property type="protein sequence ID" value="KAJ9114073.1"/>
    <property type="molecule type" value="Genomic_DNA"/>
</dbReference>
<dbReference type="Proteomes" id="UP001243375">
    <property type="component" value="Unassembled WGS sequence"/>
</dbReference>
<organism evidence="1 2">
    <name type="scientific">Naganishia vaughanmartiniae</name>
    <dbReference type="NCBI Taxonomy" id="1424756"/>
    <lineage>
        <taxon>Eukaryota</taxon>
        <taxon>Fungi</taxon>
        <taxon>Dikarya</taxon>
        <taxon>Basidiomycota</taxon>
        <taxon>Agaricomycotina</taxon>
        <taxon>Tremellomycetes</taxon>
        <taxon>Filobasidiales</taxon>
        <taxon>Filobasidiaceae</taxon>
        <taxon>Naganishia</taxon>
    </lineage>
</organism>
<name>A0ACC2WRF7_9TREE</name>
<accession>A0ACC2WRF7</accession>
<evidence type="ECO:0000313" key="1">
    <source>
        <dbReference type="EMBL" id="KAJ9114073.1"/>
    </source>
</evidence>